<dbReference type="AlphaFoldDB" id="Q0FQY0"/>
<dbReference type="RefSeq" id="WP_007797995.1">
    <property type="nucleotide sequence ID" value="NZ_DS022276.1"/>
</dbReference>
<proteinExistence type="predicted"/>
<evidence type="ECO:0000256" key="2">
    <source>
        <dbReference type="SAM" id="SignalP"/>
    </source>
</evidence>
<feature type="chain" id="PRO_5004171935" description="Peptidase M23" evidence="2">
    <location>
        <begin position="17"/>
        <end position="57"/>
    </location>
</feature>
<evidence type="ECO:0000256" key="1">
    <source>
        <dbReference type="SAM" id="Phobius"/>
    </source>
</evidence>
<organism evidence="3 4">
    <name type="scientific">Salipiger bermudensis (strain DSM 26914 / JCM 13377 / KCTC 12554 / HTCC2601)</name>
    <name type="common">Pelagibaca bermudensis</name>
    <dbReference type="NCBI Taxonomy" id="314265"/>
    <lineage>
        <taxon>Bacteria</taxon>
        <taxon>Pseudomonadati</taxon>
        <taxon>Pseudomonadota</taxon>
        <taxon>Alphaproteobacteria</taxon>
        <taxon>Rhodobacterales</taxon>
        <taxon>Roseobacteraceae</taxon>
        <taxon>Salipiger</taxon>
    </lineage>
</organism>
<keyword evidence="1" id="KW-0472">Membrane</keyword>
<gene>
    <name evidence="3" type="ORF">R2601_18870</name>
</gene>
<dbReference type="GeneID" id="92505892"/>
<evidence type="ECO:0000313" key="3">
    <source>
        <dbReference type="EMBL" id="EAU46552.1"/>
    </source>
</evidence>
<dbReference type="eggNOG" id="ENOG502ZP50">
    <property type="taxonomic scope" value="Bacteria"/>
</dbReference>
<comment type="caution">
    <text evidence="3">The sequence shown here is derived from an EMBL/GenBank/DDBJ whole genome shotgun (WGS) entry which is preliminary data.</text>
</comment>
<feature type="transmembrane region" description="Helical" evidence="1">
    <location>
        <begin position="32"/>
        <end position="51"/>
    </location>
</feature>
<keyword evidence="4" id="KW-1185">Reference proteome</keyword>
<evidence type="ECO:0008006" key="5">
    <source>
        <dbReference type="Google" id="ProtNLM"/>
    </source>
</evidence>
<name>Q0FQY0_SALBH</name>
<evidence type="ECO:0000313" key="4">
    <source>
        <dbReference type="Proteomes" id="UP000006230"/>
    </source>
</evidence>
<dbReference type="EMBL" id="AATQ01000013">
    <property type="protein sequence ID" value="EAU46552.1"/>
    <property type="molecule type" value="Genomic_DNA"/>
</dbReference>
<dbReference type="STRING" id="314265.R2601_18870"/>
<dbReference type="Proteomes" id="UP000006230">
    <property type="component" value="Unassembled WGS sequence"/>
</dbReference>
<keyword evidence="1" id="KW-1133">Transmembrane helix</keyword>
<keyword evidence="1" id="KW-0812">Transmembrane</keyword>
<feature type="signal peptide" evidence="2">
    <location>
        <begin position="1"/>
        <end position="16"/>
    </location>
</feature>
<accession>Q0FQY0</accession>
<protein>
    <recommendedName>
        <fullName evidence="5">Peptidase M23</fullName>
    </recommendedName>
</protein>
<keyword evidence="2" id="KW-0732">Signal</keyword>
<sequence>MKYALPLALVAGPALAHSGDAPHVHPHDGASWLIVVALLGVVAVGAPLALARLRGRK</sequence>
<dbReference type="HOGENOM" id="CLU_209218_0_0_5"/>
<reference evidence="3 4" key="1">
    <citation type="journal article" date="2010" name="J. Bacteriol.">
        <title>Genome sequences of Pelagibaca bermudensis HTCC2601T and Maritimibacter alkaliphilus HTCC2654T, the type strains of two marine Roseobacter genera.</title>
        <authorList>
            <person name="Thrash J.C."/>
            <person name="Cho J.C."/>
            <person name="Ferriera S."/>
            <person name="Johnson J."/>
            <person name="Vergin K.L."/>
            <person name="Giovannoni S.J."/>
        </authorList>
    </citation>
    <scope>NUCLEOTIDE SEQUENCE [LARGE SCALE GENOMIC DNA]</scope>
    <source>
        <strain evidence="4">DSM 26914 / JCM 13377 / KCTC 12554 / HTCC2601</strain>
    </source>
</reference>